<evidence type="ECO:0000259" key="2">
    <source>
        <dbReference type="Pfam" id="PF07687"/>
    </source>
</evidence>
<dbReference type="InterPro" id="IPR052030">
    <property type="entry name" value="Peptidase_M20/M20A_hydrolases"/>
</dbReference>
<feature type="binding site" evidence="1">
    <location>
        <position position="200"/>
    </location>
    <ligand>
        <name>Mn(2+)</name>
        <dbReference type="ChEBI" id="CHEBI:29035"/>
        <label>2</label>
    </ligand>
</feature>
<keyword evidence="1" id="KW-0479">Metal-binding</keyword>
<name>A0ABD5UVG6_9EURY</name>
<dbReference type="SUPFAM" id="SSF53187">
    <property type="entry name" value="Zn-dependent exopeptidases"/>
    <property type="match status" value="1"/>
</dbReference>
<dbReference type="InterPro" id="IPR017439">
    <property type="entry name" value="Amidohydrolase"/>
</dbReference>
<feature type="binding site" evidence="1">
    <location>
        <position position="396"/>
    </location>
    <ligand>
        <name>Mn(2+)</name>
        <dbReference type="ChEBI" id="CHEBI:29035"/>
        <label>2</label>
    </ligand>
</feature>
<proteinExistence type="predicted"/>
<protein>
    <submittedName>
        <fullName evidence="3">Amidohydrolase</fullName>
    </submittedName>
</protein>
<sequence length="431" mass="46376">MHASEFERYRQLRREFHRYPEPAWCEFHTTARLVEALEERDPDAIYVGREALASEKRTRVPDESVLEEWTERAREAGADESVLERTAGGHTGCIATFEFGDGPIVGLRVDIDALPVRESDDADHQPAADGFRSTNEGYMHACGHDGHMTIGLGAIDAVMEGDFDGTLIACFQPSEETVAGGEPMAASGRLDDVEYLFALHLGLDHPSGEVVCGIDEFLAVRHLRAEFQGETAHAGASPQQGRNAVQAMAAAVENLYAIPRHAEGKTRVNAGVVGGGTATNVIPEEAFLEGEVRGSTTELADYMYRKAERVVSSAAEMHGCEASMETTGGAPSAESDPELAEVVGEVARAVDGVTAIRDRDDLGGSEDATYLMRHVQERGGLACYVCVGTDHPGAHHSATFDLVEDDLRIAIEVLSGAIERVGRDGVRDVST</sequence>
<gene>
    <name evidence="3" type="ORF">ACFQE9_12535</name>
</gene>
<feature type="binding site" evidence="1">
    <location>
        <position position="142"/>
    </location>
    <ligand>
        <name>Mn(2+)</name>
        <dbReference type="ChEBI" id="CHEBI:29035"/>
        <label>2</label>
    </ligand>
</feature>
<dbReference type="RefSeq" id="WP_379745114.1">
    <property type="nucleotide sequence ID" value="NZ_JBHSVN010000001.1"/>
</dbReference>
<feature type="binding site" evidence="1">
    <location>
        <position position="144"/>
    </location>
    <ligand>
        <name>Mn(2+)</name>
        <dbReference type="ChEBI" id="CHEBI:29035"/>
        <label>2</label>
    </ligand>
</feature>
<dbReference type="PANTHER" id="PTHR30575">
    <property type="entry name" value="PEPTIDASE M20"/>
    <property type="match status" value="1"/>
</dbReference>
<dbReference type="InterPro" id="IPR002933">
    <property type="entry name" value="Peptidase_M20"/>
</dbReference>
<dbReference type="PIRSF" id="PIRSF005962">
    <property type="entry name" value="Pept_M20D_amidohydro"/>
    <property type="match status" value="1"/>
</dbReference>
<dbReference type="Pfam" id="PF01546">
    <property type="entry name" value="Peptidase_M20"/>
    <property type="match status" value="1"/>
</dbReference>
<dbReference type="PANTHER" id="PTHR30575:SF3">
    <property type="entry name" value="PEPTIDASE M20 DIMERISATION DOMAIN-CONTAINING PROTEIN"/>
    <property type="match status" value="1"/>
</dbReference>
<dbReference type="Pfam" id="PF07687">
    <property type="entry name" value="M20_dimer"/>
    <property type="match status" value="1"/>
</dbReference>
<keyword evidence="1" id="KW-0464">Manganese</keyword>
<comment type="caution">
    <text evidence="3">The sequence shown here is derived from an EMBL/GenBank/DDBJ whole genome shotgun (WGS) entry which is preliminary data.</text>
</comment>
<accession>A0ABD5UVG6</accession>
<dbReference type="NCBIfam" id="TIGR01891">
    <property type="entry name" value="amidohydrolases"/>
    <property type="match status" value="1"/>
</dbReference>
<dbReference type="EMBL" id="JBHSXL010000009">
    <property type="protein sequence ID" value="MFC6893425.1"/>
    <property type="molecule type" value="Genomic_DNA"/>
</dbReference>
<evidence type="ECO:0000313" key="4">
    <source>
        <dbReference type="Proteomes" id="UP001596296"/>
    </source>
</evidence>
<evidence type="ECO:0000313" key="3">
    <source>
        <dbReference type="EMBL" id="MFC6893425.1"/>
    </source>
</evidence>
<organism evidence="3 4">
    <name type="scientific">Halopenitus salinus</name>
    <dbReference type="NCBI Taxonomy" id="1198295"/>
    <lineage>
        <taxon>Archaea</taxon>
        <taxon>Methanobacteriati</taxon>
        <taxon>Methanobacteriota</taxon>
        <taxon>Stenosarchaea group</taxon>
        <taxon>Halobacteria</taxon>
        <taxon>Halobacteriales</taxon>
        <taxon>Haloferacaceae</taxon>
        <taxon>Halopenitus</taxon>
    </lineage>
</organism>
<dbReference type="SUPFAM" id="SSF55031">
    <property type="entry name" value="Bacterial exopeptidase dimerisation domain"/>
    <property type="match status" value="1"/>
</dbReference>
<reference evidence="3 4" key="1">
    <citation type="journal article" date="2019" name="Int. J. Syst. Evol. Microbiol.">
        <title>The Global Catalogue of Microorganisms (GCM) 10K type strain sequencing project: providing services to taxonomists for standard genome sequencing and annotation.</title>
        <authorList>
            <consortium name="The Broad Institute Genomics Platform"/>
            <consortium name="The Broad Institute Genome Sequencing Center for Infectious Disease"/>
            <person name="Wu L."/>
            <person name="Ma J."/>
        </authorList>
    </citation>
    <scope>NUCLEOTIDE SEQUENCE [LARGE SCALE GENOMIC DNA]</scope>
    <source>
        <strain evidence="3 4">SKJ47</strain>
    </source>
</reference>
<dbReference type="InterPro" id="IPR036264">
    <property type="entry name" value="Bact_exopeptidase_dim_dom"/>
</dbReference>
<feature type="binding site" evidence="1">
    <location>
        <position position="176"/>
    </location>
    <ligand>
        <name>Mn(2+)</name>
        <dbReference type="ChEBI" id="CHEBI:29035"/>
        <label>2</label>
    </ligand>
</feature>
<comment type="cofactor">
    <cofactor evidence="1">
        <name>Mn(2+)</name>
        <dbReference type="ChEBI" id="CHEBI:29035"/>
    </cofactor>
    <text evidence="1">The Mn(2+) ion enhances activity.</text>
</comment>
<feature type="domain" description="Peptidase M20 dimerisation" evidence="2">
    <location>
        <begin position="224"/>
        <end position="312"/>
    </location>
</feature>
<keyword evidence="4" id="KW-1185">Reference proteome</keyword>
<dbReference type="Proteomes" id="UP001596296">
    <property type="component" value="Unassembled WGS sequence"/>
</dbReference>
<dbReference type="AlphaFoldDB" id="A0ABD5UVG6"/>
<dbReference type="Gene3D" id="3.40.630.10">
    <property type="entry name" value="Zn peptidases"/>
    <property type="match status" value="1"/>
</dbReference>
<dbReference type="InterPro" id="IPR011650">
    <property type="entry name" value="Peptidase_M20_dimer"/>
</dbReference>
<evidence type="ECO:0000256" key="1">
    <source>
        <dbReference type="PIRSR" id="PIRSR005962-1"/>
    </source>
</evidence>